<keyword evidence="5" id="KW-1185">Reference proteome</keyword>
<keyword evidence="2" id="KW-0378">Hydrolase</keyword>
<dbReference type="SFLD" id="SFLDS00003">
    <property type="entry name" value="Haloacid_Dehalogenase"/>
    <property type="match status" value="1"/>
</dbReference>
<dbReference type="CDD" id="cd01629">
    <property type="entry name" value="HAD_EP"/>
    <property type="match status" value="1"/>
</dbReference>
<evidence type="ECO:0000256" key="1">
    <source>
        <dbReference type="ARBA" id="ARBA00022605"/>
    </source>
</evidence>
<accession>A0A2S6GD28</accession>
<name>A0A2S6GD28_9PSEU</name>
<dbReference type="RefSeq" id="WP_181043898.1">
    <property type="nucleotide sequence ID" value="NZ_CP154825.1"/>
</dbReference>
<evidence type="ECO:0000256" key="3">
    <source>
        <dbReference type="ARBA" id="ARBA00023167"/>
    </source>
</evidence>
<evidence type="ECO:0000256" key="2">
    <source>
        <dbReference type="ARBA" id="ARBA00022801"/>
    </source>
</evidence>
<dbReference type="GO" id="GO:0000287">
    <property type="term" value="F:magnesium ion binding"/>
    <property type="evidence" value="ECO:0007669"/>
    <property type="project" value="InterPro"/>
</dbReference>
<dbReference type="NCBIfam" id="TIGR01691">
    <property type="entry name" value="enolase-ppase"/>
    <property type="match status" value="1"/>
</dbReference>
<dbReference type="AlphaFoldDB" id="A0A2S6GD28"/>
<protein>
    <submittedName>
        <fullName evidence="4">Enolase-phosphatase E1</fullName>
    </submittedName>
</protein>
<dbReference type="SFLD" id="SFLDG01129">
    <property type="entry name" value="C1.5:_HAD__Beta-PGM__Phosphata"/>
    <property type="match status" value="1"/>
</dbReference>
<proteinExistence type="predicted"/>
<evidence type="ECO:0000313" key="4">
    <source>
        <dbReference type="EMBL" id="PPK63154.1"/>
    </source>
</evidence>
<reference evidence="4 5" key="1">
    <citation type="submission" date="2018-02" db="EMBL/GenBank/DDBJ databases">
        <title>Genomic Encyclopedia of Archaeal and Bacterial Type Strains, Phase II (KMG-II): from individual species to whole genera.</title>
        <authorList>
            <person name="Goeker M."/>
        </authorList>
    </citation>
    <scope>NUCLEOTIDE SEQUENCE [LARGE SCALE GENOMIC DNA]</scope>
    <source>
        <strain evidence="4 5">YU 961-1</strain>
    </source>
</reference>
<organism evidence="4 5">
    <name type="scientific">Actinokineospora auranticolor</name>
    <dbReference type="NCBI Taxonomy" id="155976"/>
    <lineage>
        <taxon>Bacteria</taxon>
        <taxon>Bacillati</taxon>
        <taxon>Actinomycetota</taxon>
        <taxon>Actinomycetes</taxon>
        <taxon>Pseudonocardiales</taxon>
        <taxon>Pseudonocardiaceae</taxon>
        <taxon>Actinokineospora</taxon>
    </lineage>
</organism>
<comment type="caution">
    <text evidence="4">The sequence shown here is derived from an EMBL/GenBank/DDBJ whole genome shotgun (WGS) entry which is preliminary data.</text>
</comment>
<dbReference type="SFLD" id="SFLDG01133">
    <property type="entry name" value="C1.5.4:_Enolase-phosphatase_Li"/>
    <property type="match status" value="1"/>
</dbReference>
<dbReference type="PANTHER" id="PTHR20371:SF1">
    <property type="entry name" value="ENOLASE-PHOSPHATASE E1"/>
    <property type="match status" value="1"/>
</dbReference>
<dbReference type="GO" id="GO:0043874">
    <property type="term" value="F:acireductone synthase activity"/>
    <property type="evidence" value="ECO:0007669"/>
    <property type="project" value="InterPro"/>
</dbReference>
<dbReference type="GO" id="GO:0019509">
    <property type="term" value="P:L-methionine salvage from methylthioadenosine"/>
    <property type="evidence" value="ECO:0007669"/>
    <property type="project" value="InterPro"/>
</dbReference>
<dbReference type="Gene3D" id="3.40.50.1000">
    <property type="entry name" value="HAD superfamily/HAD-like"/>
    <property type="match status" value="1"/>
</dbReference>
<dbReference type="SUPFAM" id="SSF56784">
    <property type="entry name" value="HAD-like"/>
    <property type="match status" value="1"/>
</dbReference>
<dbReference type="Pfam" id="PF00702">
    <property type="entry name" value="Hydrolase"/>
    <property type="match status" value="1"/>
</dbReference>
<sequence length="234" mass="25288">MNVPRAVVVDIEGTVSPLSAVRDHLLPYARPRLRPWLLGGVPGTAAVVAAIRESLGEPRAPLSRVVDTVLDWHDRDRKDPPLKVLHGLIWHHGFAEGHLRAEVYPDVPPALRAWAAAGVGVWVYSSGSVLAQRQWFAHTDAGDLLDLFAGHFDPSAVGPKTDPGSYRRIGALIDADDVLFLSDSRPELDAARAAGWRTTGVSRPRDGRPDVGAHDRVETFAAVAPLPGREVARA</sequence>
<gene>
    <name evidence="4" type="ORF">CLV40_13123</name>
</gene>
<dbReference type="InterPro" id="IPR023214">
    <property type="entry name" value="HAD_sf"/>
</dbReference>
<dbReference type="EMBL" id="PTIX01000031">
    <property type="protein sequence ID" value="PPK63154.1"/>
    <property type="molecule type" value="Genomic_DNA"/>
</dbReference>
<evidence type="ECO:0000313" key="5">
    <source>
        <dbReference type="Proteomes" id="UP000239203"/>
    </source>
</evidence>
<dbReference type="PANTHER" id="PTHR20371">
    <property type="entry name" value="ENOLASE-PHOSPHATASE E1"/>
    <property type="match status" value="1"/>
</dbReference>
<keyword evidence="1" id="KW-0028">Amino-acid biosynthesis</keyword>
<dbReference type="Gene3D" id="1.10.720.60">
    <property type="match status" value="1"/>
</dbReference>
<dbReference type="Proteomes" id="UP000239203">
    <property type="component" value="Unassembled WGS sequence"/>
</dbReference>
<dbReference type="InterPro" id="IPR036412">
    <property type="entry name" value="HAD-like_sf"/>
</dbReference>
<keyword evidence="3" id="KW-0486">Methionine biosynthesis</keyword>
<dbReference type="InterPro" id="IPR023943">
    <property type="entry name" value="Enolase-ppase_E1"/>
</dbReference>